<dbReference type="GO" id="GO:0006355">
    <property type="term" value="P:regulation of DNA-templated transcription"/>
    <property type="evidence" value="ECO:0007669"/>
    <property type="project" value="InterPro"/>
</dbReference>
<feature type="region of interest" description="Disordered" evidence="1">
    <location>
        <begin position="74"/>
        <end position="115"/>
    </location>
</feature>
<comment type="caution">
    <text evidence="2">The sequence shown here is derived from an EMBL/GenBank/DDBJ whole genome shotgun (WGS) entry which is preliminary data.</text>
</comment>
<feature type="region of interest" description="Disordered" evidence="1">
    <location>
        <begin position="173"/>
        <end position="192"/>
    </location>
</feature>
<organism evidence="2 3">
    <name type="scientific">Crotalus adamanteus</name>
    <name type="common">Eastern diamondback rattlesnake</name>
    <dbReference type="NCBI Taxonomy" id="8729"/>
    <lineage>
        <taxon>Eukaryota</taxon>
        <taxon>Metazoa</taxon>
        <taxon>Chordata</taxon>
        <taxon>Craniata</taxon>
        <taxon>Vertebrata</taxon>
        <taxon>Euteleostomi</taxon>
        <taxon>Lepidosauria</taxon>
        <taxon>Squamata</taxon>
        <taxon>Bifurcata</taxon>
        <taxon>Unidentata</taxon>
        <taxon>Episquamata</taxon>
        <taxon>Toxicofera</taxon>
        <taxon>Serpentes</taxon>
        <taxon>Colubroidea</taxon>
        <taxon>Viperidae</taxon>
        <taxon>Crotalinae</taxon>
        <taxon>Crotalus</taxon>
    </lineage>
</organism>
<dbReference type="Proteomes" id="UP001474421">
    <property type="component" value="Unassembled WGS sequence"/>
</dbReference>
<protein>
    <submittedName>
        <fullName evidence="2">Histone deacetylase complex subunit SAP25</fullName>
    </submittedName>
</protein>
<accession>A0AAW1B8C6</accession>
<reference evidence="2 3" key="1">
    <citation type="journal article" date="2024" name="Proc. Natl. Acad. Sci. U.S.A.">
        <title>The genetic regulatory architecture and epigenomic basis for age-related changes in rattlesnake venom.</title>
        <authorList>
            <person name="Hogan M.P."/>
            <person name="Holding M.L."/>
            <person name="Nystrom G.S."/>
            <person name="Colston T.J."/>
            <person name="Bartlett D.A."/>
            <person name="Mason A.J."/>
            <person name="Ellsworth S.A."/>
            <person name="Rautsaw R.M."/>
            <person name="Lawrence K.C."/>
            <person name="Strickland J.L."/>
            <person name="He B."/>
            <person name="Fraser P."/>
            <person name="Margres M.J."/>
            <person name="Gilbert D.M."/>
            <person name="Gibbs H.L."/>
            <person name="Parkinson C.L."/>
            <person name="Rokyta D.R."/>
        </authorList>
    </citation>
    <scope>NUCLEOTIDE SEQUENCE [LARGE SCALE GENOMIC DNA]</scope>
    <source>
        <strain evidence="2">DRR0105</strain>
    </source>
</reference>
<evidence type="ECO:0000313" key="2">
    <source>
        <dbReference type="EMBL" id="KAK9398420.1"/>
    </source>
</evidence>
<feature type="region of interest" description="Disordered" evidence="1">
    <location>
        <begin position="22"/>
        <end position="55"/>
    </location>
</feature>
<feature type="compositionally biased region" description="Low complexity" evidence="1">
    <location>
        <begin position="97"/>
        <end position="109"/>
    </location>
</feature>
<dbReference type="AlphaFoldDB" id="A0AAW1B8C6"/>
<dbReference type="Pfam" id="PF15476">
    <property type="entry name" value="SAP25"/>
    <property type="match status" value="1"/>
</dbReference>
<feature type="compositionally biased region" description="Acidic residues" evidence="1">
    <location>
        <begin position="24"/>
        <end position="33"/>
    </location>
</feature>
<sequence>MGWGGRFAGLPGLQKMFEEFGGLGEEEEEEEEVTGAASTQTEGPHLAGRDPEGQSLGAGCLRSCRTLCHPSTPLSPAAALAPAPPLQRAQHGKQDPRPSWTAAASSTRTPPSPPGSRIYNWLSCCSLEVLPQLRLDTPAPIMAPRESPPAPGLCTRRRWFSSEELQAVAALLELPAAPVGPQADSGAEQRDP</sequence>
<gene>
    <name evidence="2" type="ORF">NXF25_021781</name>
</gene>
<dbReference type="InterPro" id="IPR029163">
    <property type="entry name" value="SAP25"/>
</dbReference>
<dbReference type="GO" id="GO:0005737">
    <property type="term" value="C:cytoplasm"/>
    <property type="evidence" value="ECO:0007669"/>
    <property type="project" value="InterPro"/>
</dbReference>
<dbReference type="GO" id="GO:0005634">
    <property type="term" value="C:nucleus"/>
    <property type="evidence" value="ECO:0007669"/>
    <property type="project" value="InterPro"/>
</dbReference>
<keyword evidence="3" id="KW-1185">Reference proteome</keyword>
<evidence type="ECO:0000256" key="1">
    <source>
        <dbReference type="SAM" id="MobiDB-lite"/>
    </source>
</evidence>
<evidence type="ECO:0000313" key="3">
    <source>
        <dbReference type="Proteomes" id="UP001474421"/>
    </source>
</evidence>
<name>A0AAW1B8C6_CROAD</name>
<proteinExistence type="predicted"/>
<dbReference type="EMBL" id="JAOTOJ010000008">
    <property type="protein sequence ID" value="KAK9398420.1"/>
    <property type="molecule type" value="Genomic_DNA"/>
</dbReference>